<evidence type="ECO:0000313" key="1">
    <source>
        <dbReference type="EMBL" id="MBE7695544.1"/>
    </source>
</evidence>
<gene>
    <name evidence="1" type="ORF">F7645_08935</name>
</gene>
<name>A0AAP1WGM9_9FLAO</name>
<comment type="caution">
    <text evidence="1">The sequence shown here is derived from an EMBL/GenBank/DDBJ whole genome shotgun (WGS) entry which is preliminary data.</text>
</comment>
<sequence length="198" mass="22249">MSLLSNQERYLRVTEFLKSKYKDSEKYQMEWNPKKMKPMDNELYVTTEANIGSLVSLIQGDTKQVPGLNNFNGNALSKGKIAVLDGVAFGFVVADEDSVAHTLTFDYRKVPNYLRFANLKLSQDSQSLINLPISNIIDNRNESGTFRDLGAMVLVEDVSAIDLYIDYPKNLKATLPVGKKLFVSIRFNGMTTYGMRAA</sequence>
<dbReference type="GeneID" id="79924897"/>
<reference evidence="1 2" key="1">
    <citation type="journal article" date="2020" name="Int. J. Syst. Evol. Microbiol.">
        <title>Tenacibaculum piscium sp. nov., isolated from skin ulcers of sea-farmed fish, and description of Tenacibaculum finnmarkense sp. nov. with subdivision into genomovars finnmarkense and ulcerans.</title>
        <authorList>
            <person name="Olsen A.B."/>
            <person name="Spilsberg B."/>
            <person name="Nilsen H.K."/>
            <person name="Lagesen K."/>
            <person name="Gulla S."/>
            <person name="Avendano-Herrera R."/>
            <person name="Irgang R."/>
            <person name="Duchaud E."/>
            <person name="Colquhoun D.J."/>
        </authorList>
    </citation>
    <scope>NUCLEOTIDE SEQUENCE [LARGE SCALE GENOMIC DNA]</scope>
    <source>
        <strain evidence="1 2">TNO037</strain>
    </source>
</reference>
<dbReference type="RefSeq" id="WP_101955904.1">
    <property type="nucleotide sequence ID" value="NZ_JAJHTL010000012.1"/>
</dbReference>
<proteinExistence type="predicted"/>
<evidence type="ECO:0000313" key="2">
    <source>
        <dbReference type="Proteomes" id="UP000806077"/>
    </source>
</evidence>
<protein>
    <submittedName>
        <fullName evidence="1">Uncharacterized protein</fullName>
    </submittedName>
</protein>
<keyword evidence="2" id="KW-1185">Reference proteome</keyword>
<organism evidence="1 2">
    <name type="scientific">Tenacibaculum finnmarkense genomovar finnmarkense</name>
    <dbReference type="NCBI Taxonomy" id="1458503"/>
    <lineage>
        <taxon>Bacteria</taxon>
        <taxon>Pseudomonadati</taxon>
        <taxon>Bacteroidota</taxon>
        <taxon>Flavobacteriia</taxon>
        <taxon>Flavobacteriales</taxon>
        <taxon>Flavobacteriaceae</taxon>
        <taxon>Tenacibaculum</taxon>
        <taxon>Tenacibaculum finnmarkense</taxon>
    </lineage>
</organism>
<dbReference type="EMBL" id="WXXV01000011">
    <property type="protein sequence ID" value="MBE7695544.1"/>
    <property type="molecule type" value="Genomic_DNA"/>
</dbReference>
<accession>A0AAP1WGM9</accession>
<dbReference type="AlphaFoldDB" id="A0AAP1WGM9"/>
<dbReference type="Proteomes" id="UP000806077">
    <property type="component" value="Unassembled WGS sequence"/>
</dbReference>